<dbReference type="CDD" id="cd24082">
    <property type="entry name" value="ASKHA_NBD_GspK-like"/>
    <property type="match status" value="1"/>
</dbReference>
<comment type="caution">
    <text evidence="2">The sequence shown here is derived from an EMBL/GenBank/DDBJ whole genome shotgun (WGS) entry which is preliminary data.</text>
</comment>
<gene>
    <name evidence="2" type="ORF">L0668_14270</name>
</gene>
<evidence type="ECO:0000313" key="3">
    <source>
        <dbReference type="Proteomes" id="UP001521137"/>
    </source>
</evidence>
<evidence type="ECO:0000259" key="1">
    <source>
        <dbReference type="Pfam" id="PF01869"/>
    </source>
</evidence>
<protein>
    <submittedName>
        <fullName evidence="2">ATPase</fullName>
    </submittedName>
</protein>
<dbReference type="SUPFAM" id="SSF53067">
    <property type="entry name" value="Actin-like ATPase domain"/>
    <property type="match status" value="2"/>
</dbReference>
<organism evidence="2 3">
    <name type="scientific">Paraglaciecola algarum</name>
    <dbReference type="NCBI Taxonomy" id="3050085"/>
    <lineage>
        <taxon>Bacteria</taxon>
        <taxon>Pseudomonadati</taxon>
        <taxon>Pseudomonadota</taxon>
        <taxon>Gammaproteobacteria</taxon>
        <taxon>Alteromonadales</taxon>
        <taxon>Alteromonadaceae</taxon>
        <taxon>Paraglaciecola</taxon>
    </lineage>
</organism>
<keyword evidence="3" id="KW-1185">Reference proteome</keyword>
<dbReference type="PANTHER" id="PTHR43190">
    <property type="entry name" value="N-ACETYL-D-GLUCOSAMINE KINASE"/>
    <property type="match status" value="1"/>
</dbReference>
<accession>A0ABS9D8L5</accession>
<feature type="domain" description="ATPase BadF/BadG/BcrA/BcrD type" evidence="1">
    <location>
        <begin position="18"/>
        <end position="292"/>
    </location>
</feature>
<sequence>MSKTKPYSDHRLDNQYFVGIDGGGTHCRASIYDQSLNLLGRGFGGQANPVNGVELAQASIIQSVKDAIQTAGIKCSLQQLQVGAGLAGLHLPKLQISMSNWQHPFSSLALTTDVQCALLGAHKGQNGAVIILGTGFSALGLLNGQTISVGGYGFPINANCSGAWFGLEMVKAVLLDIDKIGPKTSMTQDILENEKLIDIATRLNNAPAYEFAKYAPIVFHHAELGDKVACDLINQGAEFINTVLQRFITLDLSKITFVGGITPNILNHLHPRFEPYIVTARESPEYGAMLFAQRQSSEQSLPLEKHAVSVQKSNV</sequence>
<dbReference type="InterPro" id="IPR002731">
    <property type="entry name" value="ATPase_BadF"/>
</dbReference>
<reference evidence="2 3" key="1">
    <citation type="submission" date="2022-01" db="EMBL/GenBank/DDBJ databases">
        <title>Paraglaciecola sp. G1-23.</title>
        <authorList>
            <person name="Jin M.S."/>
            <person name="Han D.M."/>
            <person name="Kim H.M."/>
            <person name="Jeon C.O."/>
        </authorList>
    </citation>
    <scope>NUCLEOTIDE SEQUENCE [LARGE SCALE GENOMIC DNA]</scope>
    <source>
        <strain evidence="2 3">G1-23</strain>
    </source>
</reference>
<dbReference type="EMBL" id="JAKGAS010000007">
    <property type="protein sequence ID" value="MCF2949280.1"/>
    <property type="molecule type" value="Genomic_DNA"/>
</dbReference>
<dbReference type="Gene3D" id="3.30.420.40">
    <property type="match status" value="2"/>
</dbReference>
<name>A0ABS9D8L5_9ALTE</name>
<evidence type="ECO:0000313" key="2">
    <source>
        <dbReference type="EMBL" id="MCF2949280.1"/>
    </source>
</evidence>
<dbReference type="Pfam" id="PF01869">
    <property type="entry name" value="BcrAD_BadFG"/>
    <property type="match status" value="1"/>
</dbReference>
<dbReference type="PANTHER" id="PTHR43190:SF3">
    <property type="entry name" value="N-ACETYL-D-GLUCOSAMINE KINASE"/>
    <property type="match status" value="1"/>
</dbReference>
<proteinExistence type="predicted"/>
<dbReference type="InterPro" id="IPR043129">
    <property type="entry name" value="ATPase_NBD"/>
</dbReference>
<dbReference type="InterPro" id="IPR052519">
    <property type="entry name" value="Euk-type_GlcNAc_Kinase"/>
</dbReference>
<dbReference type="RefSeq" id="WP_235313376.1">
    <property type="nucleotide sequence ID" value="NZ_JAKGAS010000007.1"/>
</dbReference>
<dbReference type="Proteomes" id="UP001521137">
    <property type="component" value="Unassembled WGS sequence"/>
</dbReference>